<keyword evidence="1" id="KW-0472">Membrane</keyword>
<dbReference type="KEGG" id="mpsy:CEK71_09690"/>
<evidence type="ECO:0000313" key="3">
    <source>
        <dbReference type="Proteomes" id="UP000197019"/>
    </source>
</evidence>
<dbReference type="PANTHER" id="PTHR34219">
    <property type="entry name" value="IRON-REGULATED INNER MEMBRANE PROTEIN-RELATED"/>
    <property type="match status" value="1"/>
</dbReference>
<dbReference type="PANTHER" id="PTHR34219:SF3">
    <property type="entry name" value="BLL7967 PROTEIN"/>
    <property type="match status" value="1"/>
</dbReference>
<proteinExistence type="predicted"/>
<dbReference type="EMBL" id="CP022129">
    <property type="protein sequence ID" value="ASF46327.1"/>
    <property type="molecule type" value="Genomic_DNA"/>
</dbReference>
<evidence type="ECO:0008006" key="4">
    <source>
        <dbReference type="Google" id="ProtNLM"/>
    </source>
</evidence>
<feature type="transmembrane region" description="Helical" evidence="1">
    <location>
        <begin position="199"/>
        <end position="226"/>
    </location>
</feature>
<evidence type="ECO:0000313" key="2">
    <source>
        <dbReference type="EMBL" id="ASF46327.1"/>
    </source>
</evidence>
<keyword evidence="3" id="KW-1185">Reference proteome</keyword>
<dbReference type="OrthoDB" id="6307929at2"/>
<dbReference type="Pfam" id="PF03929">
    <property type="entry name" value="PepSY_TM"/>
    <property type="match status" value="1"/>
</dbReference>
<name>A0A1Z4BYE2_9GAMM</name>
<feature type="transmembrane region" description="Helical" evidence="1">
    <location>
        <begin position="388"/>
        <end position="408"/>
    </location>
</feature>
<accession>A0A1Z4BYE2</accession>
<dbReference type="Proteomes" id="UP000197019">
    <property type="component" value="Chromosome"/>
</dbReference>
<keyword evidence="1" id="KW-1133">Transmembrane helix</keyword>
<feature type="transmembrane region" description="Helical" evidence="1">
    <location>
        <begin position="155"/>
        <end position="178"/>
    </location>
</feature>
<reference evidence="2 3" key="1">
    <citation type="submission" date="2017-06" db="EMBL/GenBank/DDBJ databases">
        <title>Genome Sequencing of the methanotroph Methylovulum psychrotolerants str. HV10-M2 isolated from a high-altitude environment.</title>
        <authorList>
            <person name="Mateos-Rivera A."/>
        </authorList>
    </citation>
    <scope>NUCLEOTIDE SEQUENCE [LARGE SCALE GENOMIC DNA]</scope>
    <source>
        <strain evidence="2 3">HV10_M2</strain>
    </source>
</reference>
<feature type="transmembrane region" description="Helical" evidence="1">
    <location>
        <begin position="414"/>
        <end position="432"/>
    </location>
</feature>
<dbReference type="AlphaFoldDB" id="A0A1Z4BYE2"/>
<dbReference type="RefSeq" id="WP_088619199.1">
    <property type="nucleotide sequence ID" value="NZ_CP022129.1"/>
</dbReference>
<gene>
    <name evidence="2" type="ORF">CEK71_09690</name>
</gene>
<sequence length="433" mass="47035">MKNVSIGLTPRTLKRWAFIHKWSSLICTGFILLLCLTGLPLIFADEIDHALGYRISPPPWPDSAIPPRANLDAVIAAAQARRPGDSVQFLVAEPQEPDLWFVRMGADIAAAQPSAFYSMDARTGAYLQAYPLNQGLMNIALRLHVDLFAGLWGSLWLGLMGVFLMVAIVSGVMLYAPFMRKLAFGTVRQGYLAWLDWHNLLGIVTVVWLSVVTVTGVINTVAAPIFSRWQSEQLAQLLAPYAAAPIRPIGSVQTAVNAAYRAVPNSALSFLAFPGNPFAGPNQFVAFMQGDTPLTAKLLKPVVLDAQTGQVLATVELPGYVSALLLSKPLHFGDYGGLPLKILWAMLDLLSIGILVGGLYLWGKKHRRRPAQTAKPQRQLRPIRPKPWPIPIAICASSLIGLCAALLADGLGDTLSWLALSVPIIALFARRIV</sequence>
<protein>
    <recommendedName>
        <fullName evidence="4">PepSY domain-containing protein</fullName>
    </recommendedName>
</protein>
<organism evidence="2 3">
    <name type="scientific">Methylovulum psychrotolerans</name>
    <dbReference type="NCBI Taxonomy" id="1704499"/>
    <lineage>
        <taxon>Bacteria</taxon>
        <taxon>Pseudomonadati</taxon>
        <taxon>Pseudomonadota</taxon>
        <taxon>Gammaproteobacteria</taxon>
        <taxon>Methylococcales</taxon>
        <taxon>Methylococcaceae</taxon>
        <taxon>Methylovulum</taxon>
    </lineage>
</organism>
<keyword evidence="1" id="KW-0812">Transmembrane</keyword>
<dbReference type="InterPro" id="IPR005625">
    <property type="entry name" value="PepSY-ass_TM"/>
</dbReference>
<evidence type="ECO:0000256" key="1">
    <source>
        <dbReference type="SAM" id="Phobius"/>
    </source>
</evidence>
<feature type="transmembrane region" description="Helical" evidence="1">
    <location>
        <begin position="342"/>
        <end position="362"/>
    </location>
</feature>